<dbReference type="AlphaFoldDB" id="A0A0L7MBH1"/>
<evidence type="ECO:0000313" key="2">
    <source>
        <dbReference type="Proteomes" id="UP000037442"/>
    </source>
</evidence>
<comment type="caution">
    <text evidence="1">The sequence shown here is derived from an EMBL/GenBank/DDBJ whole genome shotgun (WGS) entry which is preliminary data.</text>
</comment>
<protein>
    <recommendedName>
        <fullName evidence="3">DUF1799 domain-containing protein</fullName>
    </recommendedName>
</protein>
<name>A0A0L7MBH1_COMTE</name>
<sequence>MDESVLEAMRAFGAPAEDIERAARLIEDGGKADEHAAFEVHHDNMRSVRAWLGISTQWQFAGMAGVRVGLNYAGVLAWLQIHVRPRLRRAVMSDIELMERAALQALNEIREAEEQE</sequence>
<dbReference type="EMBL" id="JNVD01000030">
    <property type="protein sequence ID" value="KOC19247.1"/>
    <property type="molecule type" value="Genomic_DNA"/>
</dbReference>
<accession>A0A0L7MBH1</accession>
<evidence type="ECO:0000313" key="1">
    <source>
        <dbReference type="EMBL" id="KOC19247.1"/>
    </source>
</evidence>
<organism evidence="1 2">
    <name type="scientific">Comamonas testosteroni</name>
    <name type="common">Pseudomonas testosteroni</name>
    <dbReference type="NCBI Taxonomy" id="285"/>
    <lineage>
        <taxon>Bacteria</taxon>
        <taxon>Pseudomonadati</taxon>
        <taxon>Pseudomonadota</taxon>
        <taxon>Betaproteobacteria</taxon>
        <taxon>Burkholderiales</taxon>
        <taxon>Comamonadaceae</taxon>
        <taxon>Comamonas</taxon>
    </lineage>
</organism>
<gene>
    <name evidence="1" type="ORF">GL58_18755</name>
</gene>
<dbReference type="Proteomes" id="UP000037442">
    <property type="component" value="Unassembled WGS sequence"/>
</dbReference>
<dbReference type="Pfam" id="PF08809">
    <property type="entry name" value="DUF1799"/>
    <property type="match status" value="1"/>
</dbReference>
<dbReference type="InterPro" id="IPR014915">
    <property type="entry name" value="Phage_TLS_TfmB"/>
</dbReference>
<evidence type="ECO:0008006" key="3">
    <source>
        <dbReference type="Google" id="ProtNLM"/>
    </source>
</evidence>
<proteinExistence type="predicted"/>
<dbReference type="PATRIC" id="fig|285.49.peg.3878"/>
<dbReference type="RefSeq" id="WP_053284368.1">
    <property type="nucleotide sequence ID" value="NZ_JNVD01000030.1"/>
</dbReference>
<reference evidence="2" key="1">
    <citation type="submission" date="2014-06" db="EMBL/GenBank/DDBJ databases">
        <title>Draft genome sequence of C. testosteroni WDL7.</title>
        <authorList>
            <person name="Wu Y."/>
            <person name="Seshan H."/>
            <person name="Arumugam K."/>
        </authorList>
    </citation>
    <scope>NUCLEOTIDE SEQUENCE [LARGE SCALE GENOMIC DNA]</scope>
    <source>
        <strain evidence="2">WDL7</strain>
    </source>
</reference>